<dbReference type="SMART" id="SM00513">
    <property type="entry name" value="SAP"/>
    <property type="match status" value="1"/>
</dbReference>
<feature type="region of interest" description="Disordered" evidence="1">
    <location>
        <begin position="1"/>
        <end position="66"/>
    </location>
</feature>
<dbReference type="AlphaFoldDB" id="A0A6P7G878"/>
<dbReference type="SUPFAM" id="SSF68906">
    <property type="entry name" value="SAP domain"/>
    <property type="match status" value="1"/>
</dbReference>
<dbReference type="InParanoid" id="A0A6P7G878"/>
<evidence type="ECO:0000313" key="3">
    <source>
        <dbReference type="RefSeq" id="XP_028145346.1"/>
    </source>
</evidence>
<organism evidence="3">
    <name type="scientific">Diabrotica virgifera virgifera</name>
    <name type="common">western corn rootworm</name>
    <dbReference type="NCBI Taxonomy" id="50390"/>
    <lineage>
        <taxon>Eukaryota</taxon>
        <taxon>Metazoa</taxon>
        <taxon>Ecdysozoa</taxon>
        <taxon>Arthropoda</taxon>
        <taxon>Hexapoda</taxon>
        <taxon>Insecta</taxon>
        <taxon>Pterygota</taxon>
        <taxon>Neoptera</taxon>
        <taxon>Endopterygota</taxon>
        <taxon>Coleoptera</taxon>
        <taxon>Polyphaga</taxon>
        <taxon>Cucujiformia</taxon>
        <taxon>Chrysomeloidea</taxon>
        <taxon>Chrysomelidae</taxon>
        <taxon>Galerucinae</taxon>
        <taxon>Diabroticina</taxon>
        <taxon>Diabroticites</taxon>
        <taxon>Diabrotica</taxon>
    </lineage>
</organism>
<proteinExistence type="predicted"/>
<gene>
    <name evidence="3" type="primary">LOC114338914</name>
</gene>
<feature type="compositionally biased region" description="Polar residues" evidence="1">
    <location>
        <begin position="51"/>
        <end position="61"/>
    </location>
</feature>
<dbReference type="Gene3D" id="1.10.720.30">
    <property type="entry name" value="SAP domain"/>
    <property type="match status" value="1"/>
</dbReference>
<protein>
    <submittedName>
        <fullName evidence="3">Actin cytoskeleton-regulatory complex protein pan1-like</fullName>
    </submittedName>
</protein>
<feature type="domain" description="SAP" evidence="2">
    <location>
        <begin position="78"/>
        <end position="112"/>
    </location>
</feature>
<name>A0A6P7G878_DIAVI</name>
<evidence type="ECO:0000259" key="2">
    <source>
        <dbReference type="PROSITE" id="PS50800"/>
    </source>
</evidence>
<dbReference type="RefSeq" id="XP_028145346.1">
    <property type="nucleotide sequence ID" value="XM_028289545.1"/>
</dbReference>
<dbReference type="InterPro" id="IPR036361">
    <property type="entry name" value="SAP_dom_sf"/>
</dbReference>
<evidence type="ECO:0000256" key="1">
    <source>
        <dbReference type="SAM" id="MobiDB-lite"/>
    </source>
</evidence>
<feature type="compositionally biased region" description="Basic and acidic residues" evidence="1">
    <location>
        <begin position="1"/>
        <end position="42"/>
    </location>
</feature>
<accession>A0A6P7G878</accession>
<sequence length="148" mass="17592">MVRQKETALQRKRRLEKEARKRQEKREQETDEARAIRREKDRLRKQKKQLNKTLENTSSRLATDREPFTTMVANETMLAAFRVSEFHQLLGFAGRSKAGRKTELQKRALDLLKIRSPPILVKITELYKKIHVRTICLFKRRVGEDSIF</sequence>
<dbReference type="PROSITE" id="PS50800">
    <property type="entry name" value="SAP"/>
    <property type="match status" value="1"/>
</dbReference>
<dbReference type="InterPro" id="IPR003034">
    <property type="entry name" value="SAP_dom"/>
</dbReference>
<reference evidence="3" key="1">
    <citation type="submission" date="2025-08" db="UniProtKB">
        <authorList>
            <consortium name="RefSeq"/>
        </authorList>
    </citation>
    <scope>IDENTIFICATION</scope>
    <source>
        <tissue evidence="3">Whole insect</tissue>
    </source>
</reference>